<sequence length="328" mass="34065">MIAMILAAGFGTRLRPLTDRIAKPALPLPGTTLLECNLALAARAGATEVVVNAHHLPHTVARVAREAADRLSLRLHLCFESGAILGTGGALVAARPLLDRGAPFLLLNGDVLTDLDPRRALDAHLATGADTTMVLRPMPKGADFAPVEVDARGNIARIAGLGREAQVAEELRSFAFTGIHVLTPAIFETLPADGASCVNRAGHVGLIRAGRRVSAHVEEGGRWSDVGTPERYLEANLDLLEGRYRLPSVSGFQMSAGIVVAEGASIEDGASLVAPSYVGPGVTVRAGAKVGPRAVLHEGCVVEGEVVEAVVPPGGLVSRGRTVRSAIA</sequence>
<dbReference type="Gene3D" id="3.90.550.10">
    <property type="entry name" value="Spore Coat Polysaccharide Biosynthesis Protein SpsA, Chain A"/>
    <property type="match status" value="1"/>
</dbReference>
<dbReference type="PANTHER" id="PTHR22572">
    <property type="entry name" value="SUGAR-1-PHOSPHATE GUANYL TRANSFERASE"/>
    <property type="match status" value="1"/>
</dbReference>
<accession>A0A0K1PEI6</accession>
<dbReference type="Gene3D" id="2.160.10.10">
    <property type="entry name" value="Hexapeptide repeat proteins"/>
    <property type="match status" value="1"/>
</dbReference>
<dbReference type="KEGG" id="vin:AKJ08_2213"/>
<dbReference type="Pfam" id="PF00483">
    <property type="entry name" value="NTP_transferase"/>
    <property type="match status" value="1"/>
</dbReference>
<feature type="domain" description="Nucleotidyl transferase" evidence="1">
    <location>
        <begin position="3"/>
        <end position="241"/>
    </location>
</feature>
<dbReference type="InterPro" id="IPR011004">
    <property type="entry name" value="Trimer_LpxA-like_sf"/>
</dbReference>
<organism evidence="2 3">
    <name type="scientific">Vulgatibacter incomptus</name>
    <dbReference type="NCBI Taxonomy" id="1391653"/>
    <lineage>
        <taxon>Bacteria</taxon>
        <taxon>Pseudomonadati</taxon>
        <taxon>Myxococcota</taxon>
        <taxon>Myxococcia</taxon>
        <taxon>Myxococcales</taxon>
        <taxon>Cystobacterineae</taxon>
        <taxon>Vulgatibacteraceae</taxon>
        <taxon>Vulgatibacter</taxon>
    </lineage>
</organism>
<dbReference type="Proteomes" id="UP000055590">
    <property type="component" value="Chromosome"/>
</dbReference>
<dbReference type="EMBL" id="CP012332">
    <property type="protein sequence ID" value="AKU91826.1"/>
    <property type="molecule type" value="Genomic_DNA"/>
</dbReference>
<dbReference type="SUPFAM" id="SSF53448">
    <property type="entry name" value="Nucleotide-diphospho-sugar transferases"/>
    <property type="match status" value="1"/>
</dbReference>
<keyword evidence="3" id="KW-1185">Reference proteome</keyword>
<dbReference type="InterPro" id="IPR050486">
    <property type="entry name" value="Mannose-1P_guanyltransferase"/>
</dbReference>
<evidence type="ECO:0000313" key="3">
    <source>
        <dbReference type="Proteomes" id="UP000055590"/>
    </source>
</evidence>
<protein>
    <submittedName>
        <fullName evidence="2">Nucleotidyl transferase involved in threonylcarbamoyladenosine formation</fullName>
    </submittedName>
</protein>
<evidence type="ECO:0000259" key="1">
    <source>
        <dbReference type="Pfam" id="PF00483"/>
    </source>
</evidence>
<dbReference type="OrthoDB" id="9788272at2"/>
<dbReference type="SUPFAM" id="SSF51161">
    <property type="entry name" value="Trimeric LpxA-like enzymes"/>
    <property type="match status" value="1"/>
</dbReference>
<keyword evidence="2" id="KW-0808">Transferase</keyword>
<dbReference type="GO" id="GO:0016740">
    <property type="term" value="F:transferase activity"/>
    <property type="evidence" value="ECO:0007669"/>
    <property type="project" value="UniProtKB-KW"/>
</dbReference>
<dbReference type="InterPro" id="IPR005835">
    <property type="entry name" value="NTP_transferase_dom"/>
</dbReference>
<proteinExistence type="predicted"/>
<name>A0A0K1PEI6_9BACT</name>
<reference evidence="2 3" key="1">
    <citation type="submission" date="2015-08" db="EMBL/GenBank/DDBJ databases">
        <authorList>
            <person name="Babu N.S."/>
            <person name="Beckwith C.J."/>
            <person name="Beseler K.G."/>
            <person name="Brison A."/>
            <person name="Carone J.V."/>
            <person name="Caskin T.P."/>
            <person name="Diamond M."/>
            <person name="Durham M.E."/>
            <person name="Foxe J.M."/>
            <person name="Go M."/>
            <person name="Henderson B.A."/>
            <person name="Jones I.B."/>
            <person name="McGettigan J.A."/>
            <person name="Micheletti S.J."/>
            <person name="Nasrallah M.E."/>
            <person name="Ortiz D."/>
            <person name="Piller C.R."/>
            <person name="Privatt S.R."/>
            <person name="Schneider S.L."/>
            <person name="Sharp S."/>
            <person name="Smith T.C."/>
            <person name="Stanton J.D."/>
            <person name="Ullery H.E."/>
            <person name="Wilson R.J."/>
            <person name="Serrano M.G."/>
            <person name="Buck G."/>
            <person name="Lee V."/>
            <person name="Wang Y."/>
            <person name="Carvalho R."/>
            <person name="Voegtly L."/>
            <person name="Shi R."/>
            <person name="Duckworth R."/>
            <person name="Johnson A."/>
            <person name="Loviza R."/>
            <person name="Walstead R."/>
            <person name="Shah Z."/>
            <person name="Kiflezghi M."/>
            <person name="Wade K."/>
            <person name="Ball S.L."/>
            <person name="Bradley K.W."/>
            <person name="Asai D.J."/>
            <person name="Bowman C.A."/>
            <person name="Russell D.A."/>
            <person name="Pope W.H."/>
            <person name="Jacobs-Sera D."/>
            <person name="Hendrix R.W."/>
            <person name="Hatfull G.F."/>
        </authorList>
    </citation>
    <scope>NUCLEOTIDE SEQUENCE [LARGE SCALE GENOMIC DNA]</scope>
    <source>
        <strain evidence="2 3">DSM 27710</strain>
    </source>
</reference>
<evidence type="ECO:0000313" key="2">
    <source>
        <dbReference type="EMBL" id="AKU91826.1"/>
    </source>
</evidence>
<dbReference type="STRING" id="1391653.AKJ08_2213"/>
<dbReference type="AlphaFoldDB" id="A0A0K1PEI6"/>
<gene>
    <name evidence="2" type="ORF">AKJ08_2213</name>
</gene>
<dbReference type="InterPro" id="IPR029044">
    <property type="entry name" value="Nucleotide-diphossugar_trans"/>
</dbReference>